<dbReference type="EMBL" id="CAKOAT010119599">
    <property type="protein sequence ID" value="CAH8332524.1"/>
    <property type="molecule type" value="Genomic_DNA"/>
</dbReference>
<gene>
    <name evidence="6" type="ORF">ERUC_LOCUS12637</name>
</gene>
<evidence type="ECO:0000259" key="5">
    <source>
        <dbReference type="PROSITE" id="PS51999"/>
    </source>
</evidence>
<keyword evidence="3" id="KW-0862">Zinc</keyword>
<dbReference type="GO" id="GO:0008270">
    <property type="term" value="F:zinc ion binding"/>
    <property type="evidence" value="ECO:0007669"/>
    <property type="project" value="UniProtKB-KW"/>
</dbReference>
<evidence type="ECO:0000256" key="1">
    <source>
        <dbReference type="ARBA" id="ARBA00022723"/>
    </source>
</evidence>
<keyword evidence="1" id="KW-0479">Metal-binding</keyword>
<dbReference type="InterPro" id="IPR010666">
    <property type="entry name" value="Znf_GRF"/>
</dbReference>
<evidence type="ECO:0000313" key="6">
    <source>
        <dbReference type="EMBL" id="CAH8332524.1"/>
    </source>
</evidence>
<dbReference type="PANTHER" id="PTHR33248">
    <property type="entry name" value="ZINC ION-BINDING PROTEIN"/>
    <property type="match status" value="1"/>
</dbReference>
<comment type="caution">
    <text evidence="6">The sequence shown here is derived from an EMBL/GenBank/DDBJ whole genome shotgun (WGS) entry which is preliminary data.</text>
</comment>
<evidence type="ECO:0000313" key="7">
    <source>
        <dbReference type="Proteomes" id="UP001642260"/>
    </source>
</evidence>
<proteinExistence type="predicted"/>
<dbReference type="Proteomes" id="UP001642260">
    <property type="component" value="Unassembled WGS sequence"/>
</dbReference>
<evidence type="ECO:0000256" key="3">
    <source>
        <dbReference type="ARBA" id="ARBA00022833"/>
    </source>
</evidence>
<evidence type="ECO:0000256" key="4">
    <source>
        <dbReference type="PROSITE-ProRule" id="PRU01343"/>
    </source>
</evidence>
<reference evidence="6 7" key="1">
    <citation type="submission" date="2022-03" db="EMBL/GenBank/DDBJ databases">
        <authorList>
            <person name="Macdonald S."/>
            <person name="Ahmed S."/>
            <person name="Newling K."/>
        </authorList>
    </citation>
    <scope>NUCLEOTIDE SEQUENCE [LARGE SCALE GENOMIC DNA]</scope>
</reference>
<organism evidence="6 7">
    <name type="scientific">Eruca vesicaria subsp. sativa</name>
    <name type="common">Garden rocket</name>
    <name type="synonym">Eruca sativa</name>
    <dbReference type="NCBI Taxonomy" id="29727"/>
    <lineage>
        <taxon>Eukaryota</taxon>
        <taxon>Viridiplantae</taxon>
        <taxon>Streptophyta</taxon>
        <taxon>Embryophyta</taxon>
        <taxon>Tracheophyta</taxon>
        <taxon>Spermatophyta</taxon>
        <taxon>Magnoliopsida</taxon>
        <taxon>eudicotyledons</taxon>
        <taxon>Gunneridae</taxon>
        <taxon>Pentapetalae</taxon>
        <taxon>rosids</taxon>
        <taxon>malvids</taxon>
        <taxon>Brassicales</taxon>
        <taxon>Brassicaceae</taxon>
        <taxon>Brassiceae</taxon>
        <taxon>Eruca</taxon>
    </lineage>
</organism>
<evidence type="ECO:0000256" key="2">
    <source>
        <dbReference type="ARBA" id="ARBA00022771"/>
    </source>
</evidence>
<sequence length="169" mass="19055">MSSSSSSSLSHIGRQTTGIPTRCWCGANLTTFGAQTKENLFRRFYRCEIWLKRKHEQHLFKWIDEAIVDEINIVDAKHSQLKEDVDSFKVSTTRRLEKHAKQIDQSLQQIKMLMEAKTNTCATQDNYASTSEDPQPSTTISSSSNPLTNIAVAAIALGAMVWIYARISN</sequence>
<keyword evidence="7" id="KW-1185">Reference proteome</keyword>
<accession>A0ABC8JRA6</accession>
<dbReference type="PROSITE" id="PS51999">
    <property type="entry name" value="ZF_GRF"/>
    <property type="match status" value="1"/>
</dbReference>
<keyword evidence="2 4" id="KW-0863">Zinc-finger</keyword>
<protein>
    <recommendedName>
        <fullName evidence="5">GRF-type domain-containing protein</fullName>
    </recommendedName>
</protein>
<name>A0ABC8JRA6_ERUVS</name>
<dbReference type="AlphaFoldDB" id="A0ABC8JRA6"/>
<feature type="domain" description="GRF-type" evidence="5">
    <location>
        <begin position="23"/>
        <end position="66"/>
    </location>
</feature>